<keyword evidence="4 8" id="KW-0812">Transmembrane</keyword>
<dbReference type="Proteomes" id="UP000259273">
    <property type="component" value="Unassembled WGS sequence"/>
</dbReference>
<proteinExistence type="inferred from homology"/>
<keyword evidence="5" id="KW-0798">TonB box</keyword>
<evidence type="ECO:0000313" key="10">
    <source>
        <dbReference type="EMBL" id="HAN26163.1"/>
    </source>
</evidence>
<comment type="subcellular location">
    <subcellularLocation>
        <location evidence="1 8">Cell outer membrane</location>
        <topology evidence="1 8">Multi-pass membrane protein</topology>
    </subcellularLocation>
</comment>
<evidence type="ECO:0000256" key="7">
    <source>
        <dbReference type="ARBA" id="ARBA00023237"/>
    </source>
</evidence>
<dbReference type="PANTHER" id="PTHR47234">
    <property type="match status" value="1"/>
</dbReference>
<organism evidence="10 11">
    <name type="scientific">Haliea salexigens</name>
    <dbReference type="NCBI Taxonomy" id="287487"/>
    <lineage>
        <taxon>Bacteria</taxon>
        <taxon>Pseudomonadati</taxon>
        <taxon>Pseudomonadota</taxon>
        <taxon>Gammaproteobacteria</taxon>
        <taxon>Cellvibrionales</taxon>
        <taxon>Halieaceae</taxon>
        <taxon>Haliea</taxon>
    </lineage>
</organism>
<dbReference type="SUPFAM" id="SSF56935">
    <property type="entry name" value="Porins"/>
    <property type="match status" value="1"/>
</dbReference>
<dbReference type="GO" id="GO:0009279">
    <property type="term" value="C:cell outer membrane"/>
    <property type="evidence" value="ECO:0007669"/>
    <property type="project" value="UniProtKB-SubCell"/>
</dbReference>
<evidence type="ECO:0000256" key="6">
    <source>
        <dbReference type="ARBA" id="ARBA00023136"/>
    </source>
</evidence>
<dbReference type="Pfam" id="PF00593">
    <property type="entry name" value="TonB_dep_Rec_b-barrel"/>
    <property type="match status" value="1"/>
</dbReference>
<dbReference type="PROSITE" id="PS52016">
    <property type="entry name" value="TONB_DEPENDENT_REC_3"/>
    <property type="match status" value="1"/>
</dbReference>
<name>A0A3C1KI37_9GAMM</name>
<evidence type="ECO:0000256" key="3">
    <source>
        <dbReference type="ARBA" id="ARBA00022452"/>
    </source>
</evidence>
<keyword evidence="2 8" id="KW-0813">Transport</keyword>
<keyword evidence="3 8" id="KW-1134">Transmembrane beta strand</keyword>
<dbReference type="PANTHER" id="PTHR47234:SF3">
    <property type="entry name" value="SECRETIN_TONB SHORT N-TERMINAL DOMAIN-CONTAINING PROTEIN"/>
    <property type="match status" value="1"/>
</dbReference>
<evidence type="ECO:0000256" key="5">
    <source>
        <dbReference type="ARBA" id="ARBA00023077"/>
    </source>
</evidence>
<comment type="caution">
    <text evidence="10">The sequence shown here is derived from an EMBL/GenBank/DDBJ whole genome shotgun (WGS) entry which is preliminary data.</text>
</comment>
<dbReference type="Gene3D" id="2.40.170.20">
    <property type="entry name" value="TonB-dependent receptor, beta-barrel domain"/>
    <property type="match status" value="1"/>
</dbReference>
<evidence type="ECO:0000256" key="4">
    <source>
        <dbReference type="ARBA" id="ARBA00022692"/>
    </source>
</evidence>
<dbReference type="InterPro" id="IPR039426">
    <property type="entry name" value="TonB-dep_rcpt-like"/>
</dbReference>
<accession>A0A3C1KI37</accession>
<keyword evidence="10" id="KW-0675">Receptor</keyword>
<dbReference type="AlphaFoldDB" id="A0A3C1KI37"/>
<evidence type="ECO:0000256" key="2">
    <source>
        <dbReference type="ARBA" id="ARBA00022448"/>
    </source>
</evidence>
<dbReference type="EMBL" id="DMND01000004">
    <property type="protein sequence ID" value="HAN26163.1"/>
    <property type="molecule type" value="Genomic_DNA"/>
</dbReference>
<dbReference type="InterPro" id="IPR036942">
    <property type="entry name" value="Beta-barrel_TonB_sf"/>
</dbReference>
<keyword evidence="6 8" id="KW-0472">Membrane</keyword>
<evidence type="ECO:0000256" key="1">
    <source>
        <dbReference type="ARBA" id="ARBA00004571"/>
    </source>
</evidence>
<evidence type="ECO:0000256" key="8">
    <source>
        <dbReference type="PROSITE-ProRule" id="PRU01360"/>
    </source>
</evidence>
<protein>
    <submittedName>
        <fullName evidence="10">TonB-dependent receptor</fullName>
    </submittedName>
</protein>
<gene>
    <name evidence="10" type="ORF">DCP75_00220</name>
</gene>
<keyword evidence="7 8" id="KW-0998">Cell outer membrane</keyword>
<evidence type="ECO:0000259" key="9">
    <source>
        <dbReference type="Pfam" id="PF00593"/>
    </source>
</evidence>
<feature type="domain" description="TonB-dependent receptor-like beta-barrel" evidence="9">
    <location>
        <begin position="34"/>
        <end position="121"/>
    </location>
</feature>
<dbReference type="InterPro" id="IPR000531">
    <property type="entry name" value="Beta-barrel_TonB"/>
</dbReference>
<feature type="non-terminal residue" evidence="10">
    <location>
        <position position="1"/>
    </location>
</feature>
<comment type="similarity">
    <text evidence="8">Belongs to the TonB-dependent receptor family.</text>
</comment>
<reference evidence="10 11" key="1">
    <citation type="journal article" date="2018" name="Nat. Biotechnol.">
        <title>A standardized bacterial taxonomy based on genome phylogeny substantially revises the tree of life.</title>
        <authorList>
            <person name="Parks D.H."/>
            <person name="Chuvochina M."/>
            <person name="Waite D.W."/>
            <person name="Rinke C."/>
            <person name="Skarshewski A."/>
            <person name="Chaumeil P.A."/>
            <person name="Hugenholtz P."/>
        </authorList>
    </citation>
    <scope>NUCLEOTIDE SEQUENCE [LARGE SCALE GENOMIC DNA]</scope>
    <source>
        <strain evidence="10">UBA9158</strain>
    </source>
</reference>
<sequence length="163" mass="17750">TGWDVLVDYDVTIGDMGSLSFNNTMSIIDTWDQQELEGAPVVDCKGNWGGECGYPTPDFRNNLRATWMTPWDVTVSAYWRHISSVTDLNGNLDLPSVNYLDLAGSWDVTENASLRLGVNNITDKEPPIAGNAAGPSINGNGNTFPGMYDALGRYMFVGVSVSF</sequence>
<evidence type="ECO:0000313" key="11">
    <source>
        <dbReference type="Proteomes" id="UP000259273"/>
    </source>
</evidence>